<proteinExistence type="inferred from homology"/>
<evidence type="ECO:0000313" key="9">
    <source>
        <dbReference type="EMBL" id="KAK3396853.1"/>
    </source>
</evidence>
<evidence type="ECO:0000256" key="4">
    <source>
        <dbReference type="ARBA" id="ARBA00023136"/>
    </source>
</evidence>
<feature type="region of interest" description="Disordered" evidence="6">
    <location>
        <begin position="312"/>
        <end position="331"/>
    </location>
</feature>
<dbReference type="InterPro" id="IPR049326">
    <property type="entry name" value="Rhodopsin_dom_fungi"/>
</dbReference>
<feature type="transmembrane region" description="Helical" evidence="7">
    <location>
        <begin position="167"/>
        <end position="187"/>
    </location>
</feature>
<gene>
    <name evidence="9" type="ORF">B0T20DRAFT_244077</name>
</gene>
<dbReference type="Proteomes" id="UP001281003">
    <property type="component" value="Unassembled WGS sequence"/>
</dbReference>
<feature type="domain" description="Rhodopsin" evidence="8">
    <location>
        <begin position="25"/>
        <end position="261"/>
    </location>
</feature>
<comment type="caution">
    <text evidence="9">The sequence shown here is derived from an EMBL/GenBank/DDBJ whole genome shotgun (WGS) entry which is preliminary data.</text>
</comment>
<evidence type="ECO:0000256" key="3">
    <source>
        <dbReference type="ARBA" id="ARBA00022989"/>
    </source>
</evidence>
<reference evidence="9" key="1">
    <citation type="journal article" date="2023" name="Mol. Phylogenet. Evol.">
        <title>Genome-scale phylogeny and comparative genomics of the fungal order Sordariales.</title>
        <authorList>
            <person name="Hensen N."/>
            <person name="Bonometti L."/>
            <person name="Westerberg I."/>
            <person name="Brannstrom I.O."/>
            <person name="Guillou S."/>
            <person name="Cros-Aarteil S."/>
            <person name="Calhoun S."/>
            <person name="Haridas S."/>
            <person name="Kuo A."/>
            <person name="Mondo S."/>
            <person name="Pangilinan J."/>
            <person name="Riley R."/>
            <person name="LaButti K."/>
            <person name="Andreopoulos B."/>
            <person name="Lipzen A."/>
            <person name="Chen C."/>
            <person name="Yan M."/>
            <person name="Daum C."/>
            <person name="Ng V."/>
            <person name="Clum A."/>
            <person name="Steindorff A."/>
            <person name="Ohm R.A."/>
            <person name="Martin F."/>
            <person name="Silar P."/>
            <person name="Natvig D.O."/>
            <person name="Lalanne C."/>
            <person name="Gautier V."/>
            <person name="Ament-Velasquez S.L."/>
            <person name="Kruys A."/>
            <person name="Hutchinson M.I."/>
            <person name="Powell A.J."/>
            <person name="Barry K."/>
            <person name="Miller A.N."/>
            <person name="Grigoriev I.V."/>
            <person name="Debuchy R."/>
            <person name="Gladieux P."/>
            <person name="Hiltunen Thoren M."/>
            <person name="Johannesson H."/>
        </authorList>
    </citation>
    <scope>NUCLEOTIDE SEQUENCE</scope>
    <source>
        <strain evidence="9">FGSC 1904</strain>
    </source>
</reference>
<dbReference type="InterPro" id="IPR052337">
    <property type="entry name" value="SAT4-like"/>
</dbReference>
<feature type="transmembrane region" description="Helical" evidence="7">
    <location>
        <begin position="237"/>
        <end position="257"/>
    </location>
</feature>
<comment type="subcellular location">
    <subcellularLocation>
        <location evidence="1">Membrane</location>
        <topology evidence="1">Multi-pass membrane protein</topology>
    </subcellularLocation>
</comment>
<organism evidence="9 10">
    <name type="scientific">Sordaria brevicollis</name>
    <dbReference type="NCBI Taxonomy" id="83679"/>
    <lineage>
        <taxon>Eukaryota</taxon>
        <taxon>Fungi</taxon>
        <taxon>Dikarya</taxon>
        <taxon>Ascomycota</taxon>
        <taxon>Pezizomycotina</taxon>
        <taxon>Sordariomycetes</taxon>
        <taxon>Sordariomycetidae</taxon>
        <taxon>Sordariales</taxon>
        <taxon>Sordariaceae</taxon>
        <taxon>Sordaria</taxon>
    </lineage>
</organism>
<dbReference type="PANTHER" id="PTHR33048">
    <property type="entry name" value="PTH11-LIKE INTEGRAL MEMBRANE PROTEIN (AFU_ORTHOLOGUE AFUA_5G11245)"/>
    <property type="match status" value="1"/>
</dbReference>
<keyword evidence="2 7" id="KW-0812">Transmembrane</keyword>
<feature type="transmembrane region" description="Helical" evidence="7">
    <location>
        <begin position="6"/>
        <end position="29"/>
    </location>
</feature>
<comment type="similarity">
    <text evidence="5">Belongs to the SAT4 family.</text>
</comment>
<evidence type="ECO:0000256" key="1">
    <source>
        <dbReference type="ARBA" id="ARBA00004141"/>
    </source>
</evidence>
<accession>A0AAE0PBJ4</accession>
<evidence type="ECO:0000256" key="7">
    <source>
        <dbReference type="SAM" id="Phobius"/>
    </source>
</evidence>
<reference evidence="9" key="2">
    <citation type="submission" date="2023-07" db="EMBL/GenBank/DDBJ databases">
        <authorList>
            <consortium name="Lawrence Berkeley National Laboratory"/>
            <person name="Haridas S."/>
            <person name="Hensen N."/>
            <person name="Bonometti L."/>
            <person name="Westerberg I."/>
            <person name="Brannstrom I.O."/>
            <person name="Guillou S."/>
            <person name="Cros-Aarteil S."/>
            <person name="Calhoun S."/>
            <person name="Kuo A."/>
            <person name="Mondo S."/>
            <person name="Pangilinan J."/>
            <person name="Riley R."/>
            <person name="LaButti K."/>
            <person name="Andreopoulos B."/>
            <person name="Lipzen A."/>
            <person name="Chen C."/>
            <person name="Yanf M."/>
            <person name="Daum C."/>
            <person name="Ng V."/>
            <person name="Clum A."/>
            <person name="Steindorff A."/>
            <person name="Ohm R."/>
            <person name="Martin F."/>
            <person name="Silar P."/>
            <person name="Natvig D."/>
            <person name="Lalanne C."/>
            <person name="Gautier V."/>
            <person name="Ament-velasquez S.L."/>
            <person name="Kruys A."/>
            <person name="Hutchinson M.I."/>
            <person name="Powell A.J."/>
            <person name="Barry K."/>
            <person name="Miller A.N."/>
            <person name="Grigoriev I.V."/>
            <person name="Debuchy R."/>
            <person name="Gladieux P."/>
            <person name="Thoren M.H."/>
            <person name="Johannesson H."/>
        </authorList>
    </citation>
    <scope>NUCLEOTIDE SEQUENCE</scope>
    <source>
        <strain evidence="9">FGSC 1904</strain>
    </source>
</reference>
<dbReference type="PANTHER" id="PTHR33048:SF93">
    <property type="entry name" value="INTEGRAL MEMBRANE PROTEIN"/>
    <property type="match status" value="1"/>
</dbReference>
<feature type="region of interest" description="Disordered" evidence="6">
    <location>
        <begin position="381"/>
        <end position="400"/>
    </location>
</feature>
<dbReference type="Pfam" id="PF20684">
    <property type="entry name" value="Fung_rhodopsin"/>
    <property type="match status" value="1"/>
</dbReference>
<evidence type="ECO:0000256" key="5">
    <source>
        <dbReference type="ARBA" id="ARBA00038359"/>
    </source>
</evidence>
<sequence>MEQRQLEVVIAIWSMTLLSLSFMFLRLYTRIHIVKFVGTEDYVYVLTGLFLLLFAAFLHVSVYYGMGASLWSLSLDNTSKSIFWSYVANTFAITGNAMAKLSMGFFLLRVVQLRGQKMALWALIVVTAGTSFALVVMLWNQTTPRKASWDPLRTQGKWHIKIQPMSVGLGVWSSVCDFIFAVFPWLFIMSLRMPRREKIMLASGMSLGVIAGACGITRTVVLSHLNIWDYTYNFAPYFIWAGAEIAVAMVCLGIPTLRPLYLRRRGMTEDHEELPPNRNNLEMPEFTIVEQHKQEQQQNHSGDHKMPIMGGDSKAERCPSPPPPAYVRDSGSSHTVVDVESLPDVETFQTPLSPASMQKKVRGRRNDSVDDILGLYNAERSRSRGTAHSQATRSTMSAYEGSSTTHITALKSLTSTTISSAEGNRAKTGGGIMVKNEIWIGVERDEENWPLRC</sequence>
<dbReference type="GO" id="GO:0016020">
    <property type="term" value="C:membrane"/>
    <property type="evidence" value="ECO:0007669"/>
    <property type="project" value="UniProtKB-SubCell"/>
</dbReference>
<feature type="transmembrane region" description="Helical" evidence="7">
    <location>
        <begin position="199"/>
        <end position="225"/>
    </location>
</feature>
<dbReference type="EMBL" id="JAUTDP010000008">
    <property type="protein sequence ID" value="KAK3396853.1"/>
    <property type="molecule type" value="Genomic_DNA"/>
</dbReference>
<protein>
    <recommendedName>
        <fullName evidence="8">Rhodopsin domain-containing protein</fullName>
    </recommendedName>
</protein>
<feature type="transmembrane region" description="Helical" evidence="7">
    <location>
        <begin position="41"/>
        <end position="66"/>
    </location>
</feature>
<evidence type="ECO:0000256" key="2">
    <source>
        <dbReference type="ARBA" id="ARBA00022692"/>
    </source>
</evidence>
<keyword evidence="10" id="KW-1185">Reference proteome</keyword>
<keyword evidence="4 7" id="KW-0472">Membrane</keyword>
<keyword evidence="3 7" id="KW-1133">Transmembrane helix</keyword>
<feature type="compositionally biased region" description="Polar residues" evidence="6">
    <location>
        <begin position="384"/>
        <end position="400"/>
    </location>
</feature>
<evidence type="ECO:0000313" key="10">
    <source>
        <dbReference type="Proteomes" id="UP001281003"/>
    </source>
</evidence>
<feature type="transmembrane region" description="Helical" evidence="7">
    <location>
        <begin position="86"/>
        <end position="108"/>
    </location>
</feature>
<dbReference type="AlphaFoldDB" id="A0AAE0PBJ4"/>
<feature type="transmembrane region" description="Helical" evidence="7">
    <location>
        <begin position="120"/>
        <end position="139"/>
    </location>
</feature>
<evidence type="ECO:0000259" key="8">
    <source>
        <dbReference type="Pfam" id="PF20684"/>
    </source>
</evidence>
<evidence type="ECO:0000256" key="6">
    <source>
        <dbReference type="SAM" id="MobiDB-lite"/>
    </source>
</evidence>
<name>A0AAE0PBJ4_SORBR</name>